<protein>
    <submittedName>
        <fullName evidence="1">Uncharacterized protein</fullName>
    </submittedName>
</protein>
<gene>
    <name evidence="1" type="ORF">DV515_00012574</name>
</gene>
<name>A0A3L8S3H8_CHLGU</name>
<sequence length="91" mass="9964">EMMENEPKASCESRGMELLPSINSHHGRNDSWGGEFQRNGSVVAGTGCSREVTQRQEQGSRIQIFITLANSEPEKIQAQLNATDVQGCRSG</sequence>
<feature type="non-terminal residue" evidence="1">
    <location>
        <position position="1"/>
    </location>
</feature>
<accession>A0A3L8S3H8</accession>
<reference evidence="1 2" key="1">
    <citation type="journal article" date="2018" name="Proc. R. Soc. B">
        <title>A non-coding region near Follistatin controls head colour polymorphism in the Gouldian finch.</title>
        <authorList>
            <person name="Toomey M.B."/>
            <person name="Marques C.I."/>
            <person name="Andrade P."/>
            <person name="Araujo P.M."/>
            <person name="Sabatino S."/>
            <person name="Gazda M.A."/>
            <person name="Afonso S."/>
            <person name="Lopes R.J."/>
            <person name="Corbo J.C."/>
            <person name="Carneiro M."/>
        </authorList>
    </citation>
    <scope>NUCLEOTIDE SEQUENCE [LARGE SCALE GENOMIC DNA]</scope>
    <source>
        <strain evidence="1">Red01</strain>
        <tissue evidence="1">Muscle</tissue>
    </source>
</reference>
<dbReference type="Proteomes" id="UP000276834">
    <property type="component" value="Unassembled WGS sequence"/>
</dbReference>
<comment type="caution">
    <text evidence="1">The sequence shown here is derived from an EMBL/GenBank/DDBJ whole genome shotgun (WGS) entry which is preliminary data.</text>
</comment>
<keyword evidence="2" id="KW-1185">Reference proteome</keyword>
<evidence type="ECO:0000313" key="1">
    <source>
        <dbReference type="EMBL" id="RLV96740.1"/>
    </source>
</evidence>
<proteinExistence type="predicted"/>
<evidence type="ECO:0000313" key="2">
    <source>
        <dbReference type="Proteomes" id="UP000276834"/>
    </source>
</evidence>
<dbReference type="AlphaFoldDB" id="A0A3L8S3H8"/>
<organism evidence="1 2">
    <name type="scientific">Chloebia gouldiae</name>
    <name type="common">Gouldian finch</name>
    <name type="synonym">Erythrura gouldiae</name>
    <dbReference type="NCBI Taxonomy" id="44316"/>
    <lineage>
        <taxon>Eukaryota</taxon>
        <taxon>Metazoa</taxon>
        <taxon>Chordata</taxon>
        <taxon>Craniata</taxon>
        <taxon>Vertebrata</taxon>
        <taxon>Euteleostomi</taxon>
        <taxon>Archelosauria</taxon>
        <taxon>Archosauria</taxon>
        <taxon>Dinosauria</taxon>
        <taxon>Saurischia</taxon>
        <taxon>Theropoda</taxon>
        <taxon>Coelurosauria</taxon>
        <taxon>Aves</taxon>
        <taxon>Neognathae</taxon>
        <taxon>Neoaves</taxon>
        <taxon>Telluraves</taxon>
        <taxon>Australaves</taxon>
        <taxon>Passeriformes</taxon>
        <taxon>Passeroidea</taxon>
        <taxon>Passeridae</taxon>
        <taxon>Chloebia</taxon>
    </lineage>
</organism>
<dbReference type="EMBL" id="QUSF01000069">
    <property type="protein sequence ID" value="RLV96740.1"/>
    <property type="molecule type" value="Genomic_DNA"/>
</dbReference>